<feature type="region of interest" description="Disordered" evidence="2">
    <location>
        <begin position="98"/>
        <end position="131"/>
    </location>
</feature>
<keyword evidence="1" id="KW-0175">Coiled coil</keyword>
<comment type="caution">
    <text evidence="4">The sequence shown here is derived from an EMBL/GenBank/DDBJ whole genome shotgun (WGS) entry which is preliminary data.</text>
</comment>
<reference evidence="4 5" key="1">
    <citation type="journal article" date="2023" name="G3 (Bethesda)">
        <title>A chromosome-length genome assembly and annotation of blackberry (Rubus argutus, cv. 'Hillquist').</title>
        <authorList>
            <person name="Bruna T."/>
            <person name="Aryal R."/>
            <person name="Dudchenko O."/>
            <person name="Sargent D.J."/>
            <person name="Mead D."/>
            <person name="Buti M."/>
            <person name="Cavallini A."/>
            <person name="Hytonen T."/>
            <person name="Andres J."/>
            <person name="Pham M."/>
            <person name="Weisz D."/>
            <person name="Mascagni F."/>
            <person name="Usai G."/>
            <person name="Natali L."/>
            <person name="Bassil N."/>
            <person name="Fernandez G.E."/>
            <person name="Lomsadze A."/>
            <person name="Armour M."/>
            <person name="Olukolu B."/>
            <person name="Poorten T."/>
            <person name="Britton C."/>
            <person name="Davik J."/>
            <person name="Ashrafi H."/>
            <person name="Aiden E.L."/>
            <person name="Borodovsky M."/>
            <person name="Worthington M."/>
        </authorList>
    </citation>
    <scope>NUCLEOTIDE SEQUENCE [LARGE SCALE GENOMIC DNA]</scope>
    <source>
        <strain evidence="4">PI 553951</strain>
    </source>
</reference>
<dbReference type="EMBL" id="JBEDUW010000001">
    <property type="protein sequence ID" value="KAK9947521.1"/>
    <property type="molecule type" value="Genomic_DNA"/>
</dbReference>
<accession>A0AAW1YE68</accession>
<name>A0AAW1YE68_RUBAR</name>
<dbReference type="Proteomes" id="UP001457282">
    <property type="component" value="Unassembled WGS sequence"/>
</dbReference>
<dbReference type="PANTHER" id="PTHR31245:SF1">
    <property type="entry name" value="UBIQUITIN SYSTEM COMPONENT CUE PROTEIN"/>
    <property type="match status" value="1"/>
</dbReference>
<dbReference type="PROSITE" id="PS51140">
    <property type="entry name" value="CUE"/>
    <property type="match status" value="1"/>
</dbReference>
<dbReference type="Gene3D" id="1.10.8.10">
    <property type="entry name" value="DNA helicase RuvA subunit, C-terminal domain"/>
    <property type="match status" value="1"/>
</dbReference>
<feature type="domain" description="CUE" evidence="3">
    <location>
        <begin position="46"/>
        <end position="89"/>
    </location>
</feature>
<evidence type="ECO:0000256" key="2">
    <source>
        <dbReference type="SAM" id="MobiDB-lite"/>
    </source>
</evidence>
<dbReference type="GO" id="GO:0043130">
    <property type="term" value="F:ubiquitin binding"/>
    <property type="evidence" value="ECO:0007669"/>
    <property type="project" value="InterPro"/>
</dbReference>
<dbReference type="CDD" id="cd14279">
    <property type="entry name" value="CUE"/>
    <property type="match status" value="1"/>
</dbReference>
<dbReference type="AlphaFoldDB" id="A0AAW1YE68"/>
<feature type="coiled-coil region" evidence="1">
    <location>
        <begin position="178"/>
        <end position="243"/>
    </location>
</feature>
<keyword evidence="5" id="KW-1185">Reference proteome</keyword>
<feature type="region of interest" description="Disordered" evidence="2">
    <location>
        <begin position="16"/>
        <end position="37"/>
    </location>
</feature>
<gene>
    <name evidence="4" type="ORF">M0R45_003141</name>
</gene>
<feature type="compositionally biased region" description="Polar residues" evidence="2">
    <location>
        <begin position="102"/>
        <end position="116"/>
    </location>
</feature>
<evidence type="ECO:0000259" key="3">
    <source>
        <dbReference type="PROSITE" id="PS51140"/>
    </source>
</evidence>
<proteinExistence type="predicted"/>
<evidence type="ECO:0000313" key="4">
    <source>
        <dbReference type="EMBL" id="KAK9947521.1"/>
    </source>
</evidence>
<organism evidence="4 5">
    <name type="scientific">Rubus argutus</name>
    <name type="common">Southern blackberry</name>
    <dbReference type="NCBI Taxonomy" id="59490"/>
    <lineage>
        <taxon>Eukaryota</taxon>
        <taxon>Viridiplantae</taxon>
        <taxon>Streptophyta</taxon>
        <taxon>Embryophyta</taxon>
        <taxon>Tracheophyta</taxon>
        <taxon>Spermatophyta</taxon>
        <taxon>Magnoliopsida</taxon>
        <taxon>eudicotyledons</taxon>
        <taxon>Gunneridae</taxon>
        <taxon>Pentapetalae</taxon>
        <taxon>rosids</taxon>
        <taxon>fabids</taxon>
        <taxon>Rosales</taxon>
        <taxon>Rosaceae</taxon>
        <taxon>Rosoideae</taxon>
        <taxon>Rosoideae incertae sedis</taxon>
        <taxon>Rubus</taxon>
    </lineage>
</organism>
<evidence type="ECO:0000256" key="1">
    <source>
        <dbReference type="SAM" id="Coils"/>
    </source>
</evidence>
<feature type="compositionally biased region" description="Low complexity" evidence="2">
    <location>
        <begin position="23"/>
        <end position="37"/>
    </location>
</feature>
<dbReference type="InterPro" id="IPR003892">
    <property type="entry name" value="CUE"/>
</dbReference>
<evidence type="ECO:0000313" key="5">
    <source>
        <dbReference type="Proteomes" id="UP001457282"/>
    </source>
</evidence>
<dbReference type="Pfam" id="PF02845">
    <property type="entry name" value="CUE"/>
    <property type="match status" value="1"/>
</dbReference>
<sequence>MSAVVCGKRSSIFEELPSSTSPPVSSKRIRFSSSSSSSPVRFTTSFASSLIDQLTAIFPDMDNQLLERALEECGDDLDSAIRSLNELRLSSAASKAGVASEANVQPPSQGAVSTNGEVLATDDPSGQNNLPTHGADWVELFVREMMSASNMDDAKARASRVLEVLEKSICARATTEAAQTFHQENMMLKEQVEALIQENTILKRAVSTQHERQKEYEDRGQELQHLKQLVAQYQEQLRTLEVNNYALTMHLKQAQQSSSIPGRFHPDVF</sequence>
<dbReference type="InterPro" id="IPR009060">
    <property type="entry name" value="UBA-like_sf"/>
</dbReference>
<dbReference type="SUPFAM" id="SSF46934">
    <property type="entry name" value="UBA-like"/>
    <property type="match status" value="1"/>
</dbReference>
<protein>
    <recommendedName>
        <fullName evidence="3">CUE domain-containing protein</fullName>
    </recommendedName>
</protein>
<dbReference type="PANTHER" id="PTHR31245">
    <property type="entry name" value="UBIQUITIN SYSTEM COMPONENT CUE PROTEIN"/>
    <property type="match status" value="1"/>
</dbReference>